<keyword evidence="2" id="KW-1185">Reference proteome</keyword>
<dbReference type="HOGENOM" id="CLU_165465_0_1_6"/>
<dbReference type="GO" id="GO:0006355">
    <property type="term" value="P:regulation of DNA-templated transcription"/>
    <property type="evidence" value="ECO:0007669"/>
    <property type="project" value="InterPro"/>
</dbReference>
<dbReference type="EMBL" id="AP013068">
    <property type="protein sequence ID" value="BAN49317.1"/>
    <property type="molecule type" value="Genomic_DNA"/>
</dbReference>
<evidence type="ECO:0008006" key="3">
    <source>
        <dbReference type="Google" id="ProtNLM"/>
    </source>
</evidence>
<dbReference type="Proteomes" id="UP000015503">
    <property type="component" value="Chromosome"/>
</dbReference>
<dbReference type="STRING" id="1245471.PCA10_35850"/>
<organism evidence="1 2">
    <name type="scientific">Metapseudomonas resinovorans NBRC 106553</name>
    <dbReference type="NCBI Taxonomy" id="1245471"/>
    <lineage>
        <taxon>Bacteria</taxon>
        <taxon>Pseudomonadati</taxon>
        <taxon>Pseudomonadota</taxon>
        <taxon>Gammaproteobacteria</taxon>
        <taxon>Pseudomonadales</taxon>
        <taxon>Pseudomonadaceae</taxon>
        <taxon>Metapseudomonas</taxon>
    </lineage>
</organism>
<dbReference type="RefSeq" id="WP_016493459.1">
    <property type="nucleotide sequence ID" value="NC_021499.1"/>
</dbReference>
<name>S6AGC0_METRE</name>
<dbReference type="AlphaFoldDB" id="S6AGC0"/>
<evidence type="ECO:0000313" key="1">
    <source>
        <dbReference type="EMBL" id="BAN49317.1"/>
    </source>
</evidence>
<dbReference type="KEGG" id="pre:PCA10_35850"/>
<proteinExistence type="predicted"/>
<dbReference type="eggNOG" id="ENOG5032YRW">
    <property type="taxonomic scope" value="Bacteria"/>
</dbReference>
<sequence>MNTMFLLMAQYGATAIVPLDRLCQDYFSHLTPEKFQRKVLSGEIDLPIVRMEGSQKTARGVHVRDLAAYLDARHRKAVVEQDKLMGRIKTS</sequence>
<reference evidence="1 2" key="1">
    <citation type="journal article" date="2013" name="Genome Announc.">
        <title>Complete Genome Sequence of the Carbazole Degrader Pseudomonas resinovorans Strain CA10 (NBRC 106553).</title>
        <authorList>
            <person name="Shintani M."/>
            <person name="Hosoyama A."/>
            <person name="Ohji S."/>
            <person name="Tsuchikane K."/>
            <person name="Takarada H."/>
            <person name="Yamazoe A."/>
            <person name="Fujita N."/>
            <person name="Nojiri H."/>
        </authorList>
    </citation>
    <scope>NUCLEOTIDE SEQUENCE [LARGE SCALE GENOMIC DNA]</scope>
    <source>
        <strain evidence="1 2">NBRC 106553</strain>
    </source>
</reference>
<dbReference type="OrthoDB" id="982642at2"/>
<accession>S6AGC0</accession>
<dbReference type="Pfam" id="PF11112">
    <property type="entry name" value="PyocinActivator"/>
    <property type="match status" value="1"/>
</dbReference>
<protein>
    <recommendedName>
        <fullName evidence="3">Pyocin activator protein PrtN</fullName>
    </recommendedName>
</protein>
<gene>
    <name evidence="1" type="ORF">PCA10_35850</name>
</gene>
<evidence type="ECO:0000313" key="2">
    <source>
        <dbReference type="Proteomes" id="UP000015503"/>
    </source>
</evidence>
<dbReference type="InterPro" id="IPR020518">
    <property type="entry name" value="Tscrpt_reg_PrtN"/>
</dbReference>
<dbReference type="PATRIC" id="fig|1245471.3.peg.3621"/>